<accession>A0A418VDC6</accession>
<evidence type="ECO:0000259" key="12">
    <source>
        <dbReference type="PROSITE" id="PS50109"/>
    </source>
</evidence>
<keyword evidence="9" id="KW-0067">ATP-binding</keyword>
<keyword evidence="6" id="KW-0808">Transferase</keyword>
<evidence type="ECO:0000256" key="7">
    <source>
        <dbReference type="ARBA" id="ARBA00022741"/>
    </source>
</evidence>
<dbReference type="RefSeq" id="WP_119857062.1">
    <property type="nucleotide sequence ID" value="NZ_QYYD01000012.1"/>
</dbReference>
<keyword evidence="5" id="KW-0597">Phosphoprotein</keyword>
<evidence type="ECO:0000256" key="10">
    <source>
        <dbReference type="SAM" id="MobiDB-lite"/>
    </source>
</evidence>
<dbReference type="InterPro" id="IPR004358">
    <property type="entry name" value="Sig_transdc_His_kin-like_C"/>
</dbReference>
<dbReference type="InterPro" id="IPR036890">
    <property type="entry name" value="HATPase_C_sf"/>
</dbReference>
<dbReference type="InterPro" id="IPR005467">
    <property type="entry name" value="His_kinase_dom"/>
</dbReference>
<dbReference type="PROSITE" id="PS50109">
    <property type="entry name" value="HIS_KIN"/>
    <property type="match status" value="1"/>
</dbReference>
<dbReference type="EC" id="2.7.13.3" evidence="3"/>
<comment type="caution">
    <text evidence="13">The sequence shown here is derived from an EMBL/GenBank/DDBJ whole genome shotgun (WGS) entry which is preliminary data.</text>
</comment>
<proteinExistence type="predicted"/>
<evidence type="ECO:0000313" key="14">
    <source>
        <dbReference type="Proteomes" id="UP000285523"/>
    </source>
</evidence>
<dbReference type="GO" id="GO:0005524">
    <property type="term" value="F:ATP binding"/>
    <property type="evidence" value="ECO:0007669"/>
    <property type="project" value="UniProtKB-KW"/>
</dbReference>
<keyword evidence="11" id="KW-0812">Transmembrane</keyword>
<feature type="transmembrane region" description="Helical" evidence="11">
    <location>
        <begin position="58"/>
        <end position="77"/>
    </location>
</feature>
<protein>
    <recommendedName>
        <fullName evidence="3">histidine kinase</fullName>
        <ecNumber evidence="3">2.7.13.3</ecNumber>
    </recommendedName>
</protein>
<feature type="transmembrane region" description="Helical" evidence="11">
    <location>
        <begin position="115"/>
        <end position="132"/>
    </location>
</feature>
<keyword evidence="4" id="KW-1003">Cell membrane</keyword>
<gene>
    <name evidence="13" type="ORF">D4Q52_13385</name>
</gene>
<evidence type="ECO:0000256" key="9">
    <source>
        <dbReference type="ARBA" id="ARBA00022840"/>
    </source>
</evidence>
<dbReference type="GO" id="GO:0005886">
    <property type="term" value="C:plasma membrane"/>
    <property type="evidence" value="ECO:0007669"/>
    <property type="project" value="UniProtKB-SubCell"/>
</dbReference>
<dbReference type="PRINTS" id="PR00344">
    <property type="entry name" value="BCTRLSENSOR"/>
</dbReference>
<dbReference type="SUPFAM" id="SSF47384">
    <property type="entry name" value="Homodimeric domain of signal transducing histidine kinase"/>
    <property type="match status" value="1"/>
</dbReference>
<dbReference type="Proteomes" id="UP000285523">
    <property type="component" value="Unassembled WGS sequence"/>
</dbReference>
<feature type="compositionally biased region" description="Basic and acidic residues" evidence="10">
    <location>
        <begin position="1"/>
        <end position="21"/>
    </location>
</feature>
<keyword evidence="11" id="KW-0472">Membrane</keyword>
<dbReference type="InterPro" id="IPR003661">
    <property type="entry name" value="HisK_dim/P_dom"/>
</dbReference>
<comment type="catalytic activity">
    <reaction evidence="1">
        <text>ATP + protein L-histidine = ADP + protein N-phospho-L-histidine.</text>
        <dbReference type="EC" id="2.7.13.3"/>
    </reaction>
</comment>
<evidence type="ECO:0000256" key="3">
    <source>
        <dbReference type="ARBA" id="ARBA00012438"/>
    </source>
</evidence>
<dbReference type="OrthoDB" id="9785252at2"/>
<dbReference type="SMART" id="SM00387">
    <property type="entry name" value="HATPase_c"/>
    <property type="match status" value="1"/>
</dbReference>
<dbReference type="Gene3D" id="3.30.565.10">
    <property type="entry name" value="Histidine kinase-like ATPase, C-terminal domain"/>
    <property type="match status" value="1"/>
</dbReference>
<feature type="transmembrane region" description="Helical" evidence="11">
    <location>
        <begin position="83"/>
        <end position="103"/>
    </location>
</feature>
<dbReference type="SUPFAM" id="SSF55874">
    <property type="entry name" value="ATPase domain of HSP90 chaperone/DNA topoisomerase II/histidine kinase"/>
    <property type="match status" value="1"/>
</dbReference>
<name>A0A418VDC6_RHOPL</name>
<evidence type="ECO:0000256" key="8">
    <source>
        <dbReference type="ARBA" id="ARBA00022777"/>
    </source>
</evidence>
<keyword evidence="11" id="KW-1133">Transmembrane helix</keyword>
<dbReference type="GO" id="GO:0000155">
    <property type="term" value="F:phosphorelay sensor kinase activity"/>
    <property type="evidence" value="ECO:0007669"/>
    <property type="project" value="InterPro"/>
</dbReference>
<comment type="subcellular location">
    <subcellularLocation>
        <location evidence="2">Cell membrane</location>
        <topology evidence="2">Multi-pass membrane protein</topology>
    </subcellularLocation>
</comment>
<dbReference type="Pfam" id="PF02518">
    <property type="entry name" value="HATPase_c"/>
    <property type="match status" value="1"/>
</dbReference>
<sequence>MLDRSPSIADDKTGWRTRADDPSASITARSSDEALAPLGTSTPDDETDRKNMSLLIQLRWTAVVGQIVTIAAVHLWLGAPLPVAPMGLVILGLIALNIASLMWMRYRFAISNHDLLIALILDVIALTAQLYLSGGVTNPFTSLYLLQVTLGAVLLDSRSSWSLVAVVFTAIIWLTEASRPLALPEWAGDPVNLRVGGMLLGFALNAVLLVVLVTRIHRNLRDRDAHLASLRQHAAEQDHIVRMGLLASGAAHELGTPLASVSVILSDWRRMPALTSNRELAEDLAEMETALKRCQSIVTGILVSAGEARGEGSSPTTVAEFLEALAEEWRNARSRTTLHVVNAFGEDLPIVSDVTLKQAVFNVLDNAFEVSRYWIELLAERDGDNLVLSISDRGPGFSKEMLAQLGKPYQSSKGRAGGGLGLFLVMNVVRKLGGSMTAENLRNRGAKVKLILPLSTLAIGQNFD</sequence>
<reference evidence="13 14" key="1">
    <citation type="submission" date="2018-09" db="EMBL/GenBank/DDBJ databases">
        <title>Draft genome sequence of Rhodopseudomonas palustris 2.1.18.</title>
        <authorList>
            <person name="Robertson S.L."/>
            <person name="Meyer T.E."/>
            <person name="Kyndt J.A."/>
        </authorList>
    </citation>
    <scope>NUCLEOTIDE SEQUENCE [LARGE SCALE GENOMIC DNA]</scope>
    <source>
        <strain evidence="13 14">2.1.18</strain>
    </source>
</reference>
<evidence type="ECO:0000256" key="2">
    <source>
        <dbReference type="ARBA" id="ARBA00004651"/>
    </source>
</evidence>
<evidence type="ECO:0000256" key="1">
    <source>
        <dbReference type="ARBA" id="ARBA00000085"/>
    </source>
</evidence>
<evidence type="ECO:0000313" key="13">
    <source>
        <dbReference type="EMBL" id="RJF74150.1"/>
    </source>
</evidence>
<evidence type="ECO:0000256" key="5">
    <source>
        <dbReference type="ARBA" id="ARBA00022553"/>
    </source>
</evidence>
<keyword evidence="8 13" id="KW-0418">Kinase</keyword>
<dbReference type="PANTHER" id="PTHR44936">
    <property type="entry name" value="SENSOR PROTEIN CREC"/>
    <property type="match status" value="1"/>
</dbReference>
<organism evidence="13 14">
    <name type="scientific">Rhodopseudomonas palustris</name>
    <dbReference type="NCBI Taxonomy" id="1076"/>
    <lineage>
        <taxon>Bacteria</taxon>
        <taxon>Pseudomonadati</taxon>
        <taxon>Pseudomonadota</taxon>
        <taxon>Alphaproteobacteria</taxon>
        <taxon>Hyphomicrobiales</taxon>
        <taxon>Nitrobacteraceae</taxon>
        <taxon>Rhodopseudomonas</taxon>
    </lineage>
</organism>
<dbReference type="InterPro" id="IPR003594">
    <property type="entry name" value="HATPase_dom"/>
</dbReference>
<dbReference type="PANTHER" id="PTHR44936:SF10">
    <property type="entry name" value="SENSOR PROTEIN RSTB"/>
    <property type="match status" value="1"/>
</dbReference>
<evidence type="ECO:0000256" key="11">
    <source>
        <dbReference type="SAM" id="Phobius"/>
    </source>
</evidence>
<evidence type="ECO:0000256" key="4">
    <source>
        <dbReference type="ARBA" id="ARBA00022475"/>
    </source>
</evidence>
<dbReference type="InterPro" id="IPR036097">
    <property type="entry name" value="HisK_dim/P_sf"/>
</dbReference>
<evidence type="ECO:0000256" key="6">
    <source>
        <dbReference type="ARBA" id="ARBA00022679"/>
    </source>
</evidence>
<dbReference type="CDD" id="cd00082">
    <property type="entry name" value="HisKA"/>
    <property type="match status" value="1"/>
</dbReference>
<feature type="transmembrane region" description="Helical" evidence="11">
    <location>
        <begin position="193"/>
        <end position="213"/>
    </location>
</feature>
<dbReference type="AlphaFoldDB" id="A0A418VDC6"/>
<feature type="region of interest" description="Disordered" evidence="10">
    <location>
        <begin position="1"/>
        <end position="46"/>
    </location>
</feature>
<dbReference type="Gene3D" id="1.10.287.130">
    <property type="match status" value="1"/>
</dbReference>
<dbReference type="InterPro" id="IPR050980">
    <property type="entry name" value="2C_sensor_his_kinase"/>
</dbReference>
<dbReference type="EMBL" id="QYYD01000012">
    <property type="protein sequence ID" value="RJF74150.1"/>
    <property type="molecule type" value="Genomic_DNA"/>
</dbReference>
<feature type="domain" description="Histidine kinase" evidence="12">
    <location>
        <begin position="249"/>
        <end position="456"/>
    </location>
</feature>
<dbReference type="Pfam" id="PF25323">
    <property type="entry name" value="6TM_PilS"/>
    <property type="match status" value="1"/>
</dbReference>
<keyword evidence="7" id="KW-0547">Nucleotide-binding</keyword>